<keyword evidence="2" id="KW-1185">Reference proteome</keyword>
<proteinExistence type="predicted"/>
<organism evidence="1 2">
    <name type="scientific">Camellia sinensis</name>
    <name type="common">Tea plant</name>
    <name type="synonym">Thea sinensis</name>
    <dbReference type="NCBI Taxonomy" id="4442"/>
    <lineage>
        <taxon>Eukaryota</taxon>
        <taxon>Viridiplantae</taxon>
        <taxon>Streptophyta</taxon>
        <taxon>Embryophyta</taxon>
        <taxon>Tracheophyta</taxon>
        <taxon>Spermatophyta</taxon>
        <taxon>Magnoliopsida</taxon>
        <taxon>eudicotyledons</taxon>
        <taxon>Gunneridae</taxon>
        <taxon>Pentapetalae</taxon>
        <taxon>asterids</taxon>
        <taxon>Ericales</taxon>
        <taxon>Theaceae</taxon>
        <taxon>Camellia</taxon>
    </lineage>
</organism>
<dbReference type="Proteomes" id="UP000593564">
    <property type="component" value="Unassembled WGS sequence"/>
</dbReference>
<evidence type="ECO:0000313" key="2">
    <source>
        <dbReference type="Proteomes" id="UP000593564"/>
    </source>
</evidence>
<sequence length="70" mass="8253">MFYENRKQASCSTRENLRKRFRWPPTQRGNFCNYVYCQGHESNATTKKKINSRENIANSFAGFTRSQVPT</sequence>
<dbReference type="AlphaFoldDB" id="A0A7J7IBR2"/>
<evidence type="ECO:0000313" key="1">
    <source>
        <dbReference type="EMBL" id="KAF5961976.1"/>
    </source>
</evidence>
<comment type="caution">
    <text evidence="1">The sequence shown here is derived from an EMBL/GenBank/DDBJ whole genome shotgun (WGS) entry which is preliminary data.</text>
</comment>
<accession>A0A7J7IBR2</accession>
<name>A0A7J7IBR2_CAMSI</name>
<reference evidence="1 2" key="2">
    <citation type="submission" date="2020-07" db="EMBL/GenBank/DDBJ databases">
        <title>Genome assembly of wild tea tree DASZ reveals pedigree and selection history of tea varieties.</title>
        <authorList>
            <person name="Zhang W."/>
        </authorList>
    </citation>
    <scope>NUCLEOTIDE SEQUENCE [LARGE SCALE GENOMIC DNA]</scope>
    <source>
        <strain evidence="2">cv. G240</strain>
        <tissue evidence="1">Leaf</tissue>
    </source>
</reference>
<gene>
    <name evidence="1" type="ORF">HYC85_003185</name>
</gene>
<reference evidence="2" key="1">
    <citation type="journal article" date="2020" name="Nat. Commun.">
        <title>Genome assembly of wild tea tree DASZ reveals pedigree and selection history of tea varieties.</title>
        <authorList>
            <person name="Zhang W."/>
            <person name="Zhang Y."/>
            <person name="Qiu H."/>
            <person name="Guo Y."/>
            <person name="Wan H."/>
            <person name="Zhang X."/>
            <person name="Scossa F."/>
            <person name="Alseekh S."/>
            <person name="Zhang Q."/>
            <person name="Wang P."/>
            <person name="Xu L."/>
            <person name="Schmidt M.H."/>
            <person name="Jia X."/>
            <person name="Li D."/>
            <person name="Zhu A."/>
            <person name="Guo F."/>
            <person name="Chen W."/>
            <person name="Ni D."/>
            <person name="Usadel B."/>
            <person name="Fernie A.R."/>
            <person name="Wen W."/>
        </authorList>
    </citation>
    <scope>NUCLEOTIDE SEQUENCE [LARGE SCALE GENOMIC DNA]</scope>
    <source>
        <strain evidence="2">cv. G240</strain>
    </source>
</reference>
<protein>
    <submittedName>
        <fullName evidence="1">Uncharacterized protein</fullName>
    </submittedName>
</protein>
<dbReference type="EMBL" id="JACBKZ010000001">
    <property type="protein sequence ID" value="KAF5961976.1"/>
    <property type="molecule type" value="Genomic_DNA"/>
</dbReference>